<sequence length="231" mass="26019">MKKQLLLFVFFYLSLLMSAQSISDRALDINSRFTEGKDGFNKFIAKNASYPLVSQNSLTVGLSVASLTVSPKGHIVDVSILNPIDNHIDKEVIRLLMSTGGKWQATDSITVNQKIIIQLAFIINGTKYHYSYLSEQHIAAPALIVAYSQNIPVTFKSDDKLQSMINKHLNKKKYQKCVDCLDELIRRNPYNTKAYQLRIMCNARLGNEVVVESDTEVLTGFNDNQPWGLSL</sequence>
<organism evidence="2 3">
    <name type="scientific">Carboxylicivirga marina</name>
    <dbReference type="NCBI Taxonomy" id="2800988"/>
    <lineage>
        <taxon>Bacteria</taxon>
        <taxon>Pseudomonadati</taxon>
        <taxon>Bacteroidota</taxon>
        <taxon>Bacteroidia</taxon>
        <taxon>Marinilabiliales</taxon>
        <taxon>Marinilabiliaceae</taxon>
        <taxon>Carboxylicivirga</taxon>
    </lineage>
</organism>
<reference evidence="2 3" key="1">
    <citation type="submission" date="2021-01" db="EMBL/GenBank/DDBJ databases">
        <title>Carboxyliciviraga sp.nov., isolated from coastal sediments.</title>
        <authorList>
            <person name="Lu D."/>
            <person name="Zhang T."/>
        </authorList>
    </citation>
    <scope>NUCLEOTIDE SEQUENCE [LARGE SCALE GENOMIC DNA]</scope>
    <source>
        <strain evidence="2 3">N1Y132</strain>
    </source>
</reference>
<evidence type="ECO:0000256" key="1">
    <source>
        <dbReference type="SAM" id="SignalP"/>
    </source>
</evidence>
<keyword evidence="1" id="KW-0732">Signal</keyword>
<dbReference type="Gene3D" id="1.25.40.10">
    <property type="entry name" value="Tetratricopeptide repeat domain"/>
    <property type="match status" value="1"/>
</dbReference>
<dbReference type="InterPro" id="IPR011990">
    <property type="entry name" value="TPR-like_helical_dom_sf"/>
</dbReference>
<name>A0ABS1HHQ1_9BACT</name>
<accession>A0ABS1HHQ1</accession>
<dbReference type="RefSeq" id="WP_200464408.1">
    <property type="nucleotide sequence ID" value="NZ_JAENRR010000013.1"/>
</dbReference>
<dbReference type="EMBL" id="JAENRR010000013">
    <property type="protein sequence ID" value="MBK3517182.1"/>
    <property type="molecule type" value="Genomic_DNA"/>
</dbReference>
<gene>
    <name evidence="2" type="ORF">JIV24_07485</name>
</gene>
<feature type="chain" id="PRO_5046109554" description="TonB C-terminal domain-containing protein" evidence="1">
    <location>
        <begin position="20"/>
        <end position="231"/>
    </location>
</feature>
<protein>
    <recommendedName>
        <fullName evidence="4">TonB C-terminal domain-containing protein</fullName>
    </recommendedName>
</protein>
<dbReference type="Proteomes" id="UP000605676">
    <property type="component" value="Unassembled WGS sequence"/>
</dbReference>
<evidence type="ECO:0008006" key="4">
    <source>
        <dbReference type="Google" id="ProtNLM"/>
    </source>
</evidence>
<comment type="caution">
    <text evidence="2">The sequence shown here is derived from an EMBL/GenBank/DDBJ whole genome shotgun (WGS) entry which is preliminary data.</text>
</comment>
<proteinExistence type="predicted"/>
<evidence type="ECO:0000313" key="2">
    <source>
        <dbReference type="EMBL" id="MBK3517182.1"/>
    </source>
</evidence>
<evidence type="ECO:0000313" key="3">
    <source>
        <dbReference type="Proteomes" id="UP000605676"/>
    </source>
</evidence>
<feature type="signal peptide" evidence="1">
    <location>
        <begin position="1"/>
        <end position="19"/>
    </location>
</feature>
<keyword evidence="3" id="KW-1185">Reference proteome</keyword>